<keyword evidence="2" id="KW-1185">Reference proteome</keyword>
<protein>
    <submittedName>
        <fullName evidence="1">Uncharacterized protein</fullName>
    </submittedName>
</protein>
<gene>
    <name evidence="1" type="ORF">OHU27_28605</name>
</gene>
<organism evidence="1 2">
    <name type="scientific">Streptomyces nigra</name>
    <dbReference type="NCBI Taxonomy" id="1827580"/>
    <lineage>
        <taxon>Bacteria</taxon>
        <taxon>Bacillati</taxon>
        <taxon>Actinomycetota</taxon>
        <taxon>Actinomycetes</taxon>
        <taxon>Kitasatosporales</taxon>
        <taxon>Streptomycetaceae</taxon>
        <taxon>Streptomyces</taxon>
    </lineage>
</organism>
<name>A0ABZ1J237_9ACTN</name>
<reference evidence="1 2" key="1">
    <citation type="submission" date="2022-10" db="EMBL/GenBank/DDBJ databases">
        <title>The complete genomes of actinobacterial strains from the NBC collection.</title>
        <authorList>
            <person name="Joergensen T.S."/>
            <person name="Alvarez Arevalo M."/>
            <person name="Sterndorff E.B."/>
            <person name="Faurdal D."/>
            <person name="Vuksanovic O."/>
            <person name="Mourched A.-S."/>
            <person name="Charusanti P."/>
            <person name="Shaw S."/>
            <person name="Blin K."/>
            <person name="Weber T."/>
        </authorList>
    </citation>
    <scope>NUCLEOTIDE SEQUENCE [LARGE SCALE GENOMIC DNA]</scope>
    <source>
        <strain evidence="1 2">NBC_00206</strain>
    </source>
</reference>
<evidence type="ECO:0000313" key="1">
    <source>
        <dbReference type="EMBL" id="WTO86180.1"/>
    </source>
</evidence>
<proteinExistence type="predicted"/>
<dbReference type="Proteomes" id="UP001622690">
    <property type="component" value="Chromosome"/>
</dbReference>
<sequence>MDLDAQPVTHDDVYLAAVTIGNEITSGYDHVLMTWEGSEMPTRAECADLVATQGTHRLTLKKGDVFCAVPDEGRTAVLTVKSMSGSRKRA</sequence>
<dbReference type="RefSeq" id="WP_406259843.1">
    <property type="nucleotide sequence ID" value="NZ_CP108125.1"/>
</dbReference>
<accession>A0ABZ1J237</accession>
<evidence type="ECO:0000313" key="2">
    <source>
        <dbReference type="Proteomes" id="UP001622690"/>
    </source>
</evidence>
<dbReference type="EMBL" id="CP108125">
    <property type="protein sequence ID" value="WTO86180.1"/>
    <property type="molecule type" value="Genomic_DNA"/>
</dbReference>